<dbReference type="SMART" id="SM00308">
    <property type="entry name" value="LH2"/>
    <property type="match status" value="1"/>
</dbReference>
<name>A0ABM1SV75_LIMPO</name>
<dbReference type="PROSITE" id="PS00081">
    <property type="entry name" value="LIPOXYGENASE_2"/>
    <property type="match status" value="1"/>
</dbReference>
<keyword evidence="4" id="KW-0443">Lipid metabolism</keyword>
<dbReference type="InterPro" id="IPR000907">
    <property type="entry name" value="LipOase"/>
</dbReference>
<feature type="domain" description="PLAT" evidence="6">
    <location>
        <begin position="6"/>
        <end position="125"/>
    </location>
</feature>
<dbReference type="SUPFAM" id="SSF48484">
    <property type="entry name" value="Lipoxigenase"/>
    <property type="match status" value="1"/>
</dbReference>
<dbReference type="Proteomes" id="UP000694941">
    <property type="component" value="Unplaced"/>
</dbReference>
<keyword evidence="2" id="KW-0223">Dioxygenase</keyword>
<evidence type="ECO:0000256" key="1">
    <source>
        <dbReference type="ARBA" id="ARBA00022723"/>
    </source>
</evidence>
<keyword evidence="8" id="KW-1185">Reference proteome</keyword>
<dbReference type="InterPro" id="IPR013819">
    <property type="entry name" value="LipOase_C"/>
</dbReference>
<evidence type="ECO:0000256" key="2">
    <source>
        <dbReference type="ARBA" id="ARBA00022964"/>
    </source>
</evidence>
<dbReference type="Pfam" id="PF01477">
    <property type="entry name" value="PLAT"/>
    <property type="match status" value="1"/>
</dbReference>
<dbReference type="PROSITE" id="PS51393">
    <property type="entry name" value="LIPOXYGENASE_3"/>
    <property type="match status" value="1"/>
</dbReference>
<dbReference type="SUPFAM" id="SSF49723">
    <property type="entry name" value="Lipase/lipooxygenase domain (PLAT/LH2 domain)"/>
    <property type="match status" value="1"/>
</dbReference>
<dbReference type="PROSITE" id="PS50095">
    <property type="entry name" value="PLAT"/>
    <property type="match status" value="1"/>
</dbReference>
<feature type="domain" description="Lipoxygenase" evidence="7">
    <location>
        <begin position="119"/>
        <end position="680"/>
    </location>
</feature>
<protein>
    <submittedName>
        <fullName evidence="9">Hydroperoxide isomerase ALOXE3-like</fullName>
    </submittedName>
</protein>
<dbReference type="GeneID" id="106464143"/>
<dbReference type="InterPro" id="IPR036226">
    <property type="entry name" value="LipOase_C_sf"/>
</dbReference>
<accession>A0ABM1SV75</accession>
<dbReference type="RefSeq" id="XP_022247531.1">
    <property type="nucleotide sequence ID" value="XM_022391823.1"/>
</dbReference>
<dbReference type="InterPro" id="IPR001024">
    <property type="entry name" value="PLAT/LH2_dom"/>
</dbReference>
<gene>
    <name evidence="9" type="primary">LOC106464143</name>
</gene>
<dbReference type="PRINTS" id="PR00087">
    <property type="entry name" value="LIPOXYGENASE"/>
</dbReference>
<dbReference type="Gene3D" id="1.20.245.10">
    <property type="entry name" value="Lipoxygenase-1, Domain 5"/>
    <property type="match status" value="1"/>
</dbReference>
<evidence type="ECO:0000259" key="6">
    <source>
        <dbReference type="PROSITE" id="PS50095"/>
    </source>
</evidence>
<reference evidence="9" key="1">
    <citation type="submission" date="2025-08" db="UniProtKB">
        <authorList>
            <consortium name="RefSeq"/>
        </authorList>
    </citation>
    <scope>IDENTIFICATION</scope>
    <source>
        <tissue evidence="9">Muscle</tissue>
    </source>
</reference>
<organism evidence="8 9">
    <name type="scientific">Limulus polyphemus</name>
    <name type="common">Atlantic horseshoe crab</name>
    <dbReference type="NCBI Taxonomy" id="6850"/>
    <lineage>
        <taxon>Eukaryota</taxon>
        <taxon>Metazoa</taxon>
        <taxon>Ecdysozoa</taxon>
        <taxon>Arthropoda</taxon>
        <taxon>Chelicerata</taxon>
        <taxon>Merostomata</taxon>
        <taxon>Xiphosura</taxon>
        <taxon>Limulidae</taxon>
        <taxon>Limulus</taxon>
    </lineage>
</organism>
<dbReference type="Gene3D" id="3.10.450.60">
    <property type="match status" value="1"/>
</dbReference>
<comment type="caution">
    <text evidence="5">Lacks conserved residue(s) required for the propagation of feature annotation.</text>
</comment>
<dbReference type="Gene3D" id="2.60.60.20">
    <property type="entry name" value="PLAT/LH2 domain"/>
    <property type="match status" value="1"/>
</dbReference>
<evidence type="ECO:0000313" key="8">
    <source>
        <dbReference type="Proteomes" id="UP000694941"/>
    </source>
</evidence>
<dbReference type="InterPro" id="IPR020834">
    <property type="entry name" value="LipOase_CS"/>
</dbReference>
<keyword evidence="3" id="KW-0560">Oxidoreductase</keyword>
<dbReference type="InterPro" id="IPR036392">
    <property type="entry name" value="PLAT/LH2_dom_sf"/>
</dbReference>
<dbReference type="PANTHER" id="PTHR11771">
    <property type="entry name" value="LIPOXYGENASE"/>
    <property type="match status" value="1"/>
</dbReference>
<proteinExistence type="predicted"/>
<dbReference type="Pfam" id="PF00305">
    <property type="entry name" value="Lipoxygenase"/>
    <property type="match status" value="1"/>
</dbReference>
<evidence type="ECO:0000259" key="7">
    <source>
        <dbReference type="PROSITE" id="PS51393"/>
    </source>
</evidence>
<keyword evidence="1" id="KW-0479">Metal-binding</keyword>
<evidence type="ECO:0000256" key="5">
    <source>
        <dbReference type="PROSITE-ProRule" id="PRU00152"/>
    </source>
</evidence>
<evidence type="ECO:0000256" key="3">
    <source>
        <dbReference type="ARBA" id="ARBA00023002"/>
    </source>
</evidence>
<evidence type="ECO:0000256" key="4">
    <source>
        <dbReference type="ARBA" id="ARBA00023098"/>
    </source>
</evidence>
<evidence type="ECO:0000313" key="9">
    <source>
        <dbReference type="RefSeq" id="XP_022247531.1"/>
    </source>
</evidence>
<dbReference type="CDD" id="cd00113">
    <property type="entry name" value="PLAT"/>
    <property type="match status" value="1"/>
</dbReference>
<sequence>MSEDSRKLRITVVTGDRFGAGTDANVWVTVYDHQGNETAKIKLDNWGNDLEQGATDVYEVAVSQSFSRPAKIKLRRDTYGLADSWFLDRIEICDSDTSNGRVSYFPVHRWIAPFTNHLFYEFDSHLPQDDPNKQRRDLELEEKRRDYQIAVHVEDGPAQKNKILKQILSSENAAVINTARFSSTVLKQVPLLDIVISKTSLLIRSKLIDLRTPDKWTTLEDLKSIYQLCLEKPKCIEYWREDWWFGLQRLQGCNPVMIKLCTEIPLKLGVESTAIEPFLEGMTLAEALAKKRIFIIDYWILKDIPCKDDQTLPAPIALFYMNKSNVLLPIAIQLFQQKGPDNPVFLCGDHREVWLLAKMFFNNADASYHQSCTHLGFTHLLMEGVALCTQRNLSPSHPLFRLLAPHFRFLMAINARGLKFLVAPGGWVDKTMTIGCKGMFEIMRRGLRNWRMDRNGVLPNELKSRGVNQPDVLPNYPYRDDALAIYYAIHRYVSKIVKYYYDSPEKIQQDSELQQWRAELVKDRKNGGIGLLGVPGRFGMFRTAEEVVDTMTVIITTCSVGHSAANFQQYEEYSFPPNYPGMLVGEIPRDKVPRNIVSYVPSKDITLDTMVITKLLSSGGTKPLGHFEVQYLFDPVSVRAAEEFRQELHEIHEQINRRCESQDFPYPWLDPSIVPNSISI</sequence>